<dbReference type="eggNOG" id="KOG3348">
    <property type="taxonomic scope" value="Eukaryota"/>
</dbReference>
<dbReference type="Gene3D" id="3.30.300.90">
    <property type="entry name" value="BolA-like"/>
    <property type="match status" value="1"/>
</dbReference>
<dbReference type="InterPro" id="IPR002634">
    <property type="entry name" value="BolA"/>
</dbReference>
<dbReference type="AlphaFoldDB" id="A0A0L0FFE4"/>
<evidence type="ECO:0000313" key="3">
    <source>
        <dbReference type="Proteomes" id="UP000054560"/>
    </source>
</evidence>
<dbReference type="GO" id="GO:0051537">
    <property type="term" value="F:2 iron, 2 sulfur cluster binding"/>
    <property type="evidence" value="ECO:0007669"/>
    <property type="project" value="InterPro"/>
</dbReference>
<sequence>DVKDISGGCGASFECVIVSSQFQGKAPLARQRAVNAILKDELAEVHAFVQRCYTPEQWAKKQESA</sequence>
<protein>
    <recommendedName>
        <fullName evidence="4">Bola-like protein</fullName>
    </recommendedName>
</protein>
<comment type="similarity">
    <text evidence="1">Belongs to the BolA/IbaG family.</text>
</comment>
<dbReference type="SUPFAM" id="SSF82657">
    <property type="entry name" value="BolA-like"/>
    <property type="match status" value="1"/>
</dbReference>
<dbReference type="GeneID" id="25912475"/>
<dbReference type="Pfam" id="PF01722">
    <property type="entry name" value="BolA"/>
    <property type="match status" value="1"/>
</dbReference>
<dbReference type="Proteomes" id="UP000054560">
    <property type="component" value="Unassembled WGS sequence"/>
</dbReference>
<feature type="non-terminal residue" evidence="2">
    <location>
        <position position="1"/>
    </location>
</feature>
<dbReference type="PANTHER" id="PTHR12735">
    <property type="entry name" value="BOLA-LIKE PROTEIN-RELATED"/>
    <property type="match status" value="1"/>
</dbReference>
<dbReference type="GO" id="GO:0006879">
    <property type="term" value="P:intracellular iron ion homeostasis"/>
    <property type="evidence" value="ECO:0007669"/>
    <property type="project" value="InterPro"/>
</dbReference>
<dbReference type="InterPro" id="IPR036065">
    <property type="entry name" value="BolA-like_sf"/>
</dbReference>
<dbReference type="OrthoDB" id="4983at2759"/>
<name>A0A0L0FFE4_9EUKA</name>
<dbReference type="PANTHER" id="PTHR12735:SF27">
    <property type="entry name" value="BOLA-LIKE PROTEIN 2"/>
    <property type="match status" value="1"/>
</dbReference>
<dbReference type="STRING" id="667725.A0A0L0FFE4"/>
<keyword evidence="3" id="KW-1185">Reference proteome</keyword>
<evidence type="ECO:0000256" key="1">
    <source>
        <dbReference type="RuleBase" id="RU003860"/>
    </source>
</evidence>
<dbReference type="GO" id="GO:0005829">
    <property type="term" value="C:cytosol"/>
    <property type="evidence" value="ECO:0007669"/>
    <property type="project" value="TreeGrafter"/>
</dbReference>
<dbReference type="EMBL" id="KQ243581">
    <property type="protein sequence ID" value="KNC75507.1"/>
    <property type="molecule type" value="Genomic_DNA"/>
</dbReference>
<accession>A0A0L0FFE4</accession>
<dbReference type="GO" id="GO:0005634">
    <property type="term" value="C:nucleus"/>
    <property type="evidence" value="ECO:0007669"/>
    <property type="project" value="TreeGrafter"/>
</dbReference>
<evidence type="ECO:0008006" key="4">
    <source>
        <dbReference type="Google" id="ProtNLM"/>
    </source>
</evidence>
<gene>
    <name evidence="2" type="ORF">SARC_11971</name>
</gene>
<dbReference type="InterPro" id="IPR045115">
    <property type="entry name" value="BOL2"/>
</dbReference>
<dbReference type="PIRSF" id="PIRSF003113">
    <property type="entry name" value="BolA"/>
    <property type="match status" value="1"/>
</dbReference>
<proteinExistence type="inferred from homology"/>
<evidence type="ECO:0000313" key="2">
    <source>
        <dbReference type="EMBL" id="KNC75507.1"/>
    </source>
</evidence>
<reference evidence="2 3" key="1">
    <citation type="submission" date="2011-02" db="EMBL/GenBank/DDBJ databases">
        <title>The Genome Sequence of Sphaeroforma arctica JP610.</title>
        <authorList>
            <consortium name="The Broad Institute Genome Sequencing Platform"/>
            <person name="Russ C."/>
            <person name="Cuomo C."/>
            <person name="Young S.K."/>
            <person name="Zeng Q."/>
            <person name="Gargeya S."/>
            <person name="Alvarado L."/>
            <person name="Berlin A."/>
            <person name="Chapman S.B."/>
            <person name="Chen Z."/>
            <person name="Freedman E."/>
            <person name="Gellesch M."/>
            <person name="Goldberg J."/>
            <person name="Griggs A."/>
            <person name="Gujja S."/>
            <person name="Heilman E."/>
            <person name="Heiman D."/>
            <person name="Howarth C."/>
            <person name="Mehta T."/>
            <person name="Neiman D."/>
            <person name="Pearson M."/>
            <person name="Roberts A."/>
            <person name="Saif S."/>
            <person name="Shea T."/>
            <person name="Shenoy N."/>
            <person name="Sisk P."/>
            <person name="Stolte C."/>
            <person name="Sykes S."/>
            <person name="White J."/>
            <person name="Yandava C."/>
            <person name="Burger G."/>
            <person name="Gray M.W."/>
            <person name="Holland P.W.H."/>
            <person name="King N."/>
            <person name="Lang F.B.F."/>
            <person name="Roger A.J."/>
            <person name="Ruiz-Trillo I."/>
            <person name="Haas B."/>
            <person name="Nusbaum C."/>
            <person name="Birren B."/>
        </authorList>
    </citation>
    <scope>NUCLEOTIDE SEQUENCE [LARGE SCALE GENOMIC DNA]</scope>
    <source>
        <strain evidence="2 3">JP610</strain>
    </source>
</reference>
<dbReference type="GO" id="GO:0051604">
    <property type="term" value="P:protein maturation"/>
    <property type="evidence" value="ECO:0007669"/>
    <property type="project" value="InterPro"/>
</dbReference>
<organism evidence="2 3">
    <name type="scientific">Sphaeroforma arctica JP610</name>
    <dbReference type="NCBI Taxonomy" id="667725"/>
    <lineage>
        <taxon>Eukaryota</taxon>
        <taxon>Ichthyosporea</taxon>
        <taxon>Ichthyophonida</taxon>
        <taxon>Sphaeroforma</taxon>
    </lineage>
</organism>
<dbReference type="RefSeq" id="XP_014149409.1">
    <property type="nucleotide sequence ID" value="XM_014293934.1"/>
</dbReference>